<dbReference type="PANTHER" id="PTHR48061:SF48">
    <property type="entry name" value="OS01G0162500 PROTEIN"/>
    <property type="match status" value="1"/>
</dbReference>
<evidence type="ECO:0000256" key="3">
    <source>
        <dbReference type="ARBA" id="ARBA00022475"/>
    </source>
</evidence>
<keyword evidence="4" id="KW-0433">Leucine-rich repeat</keyword>
<keyword evidence="8" id="KW-0677">Repeat</keyword>
<protein>
    <recommendedName>
        <fullName evidence="13">Disease resistance R13L4/SHOC-2-like LRR domain-containing protein</fullName>
    </recommendedName>
</protein>
<dbReference type="Pfam" id="PF23598">
    <property type="entry name" value="LRR_14"/>
    <property type="match status" value="1"/>
</dbReference>
<feature type="transmembrane region" description="Helical" evidence="12">
    <location>
        <begin position="1010"/>
        <end position="1034"/>
    </location>
</feature>
<dbReference type="GO" id="GO:0005886">
    <property type="term" value="C:plasma membrane"/>
    <property type="evidence" value="ECO:0007669"/>
    <property type="project" value="UniProtKB-SubCell"/>
</dbReference>
<feature type="domain" description="Disease resistance R13L4/SHOC-2-like LRR" evidence="13">
    <location>
        <begin position="383"/>
        <end position="563"/>
    </location>
</feature>
<dbReference type="PROSITE" id="PS51257">
    <property type="entry name" value="PROKAR_LIPOPROTEIN"/>
    <property type="match status" value="1"/>
</dbReference>
<dbReference type="GO" id="GO:0009742">
    <property type="term" value="P:brassinosteroid mediated signaling pathway"/>
    <property type="evidence" value="ECO:0007669"/>
    <property type="project" value="UniProtKB-KW"/>
</dbReference>
<reference evidence="14" key="1">
    <citation type="submission" date="2023-07" db="EMBL/GenBank/DDBJ databases">
        <title>A chromosome-level genome assembly of Lolium multiflorum.</title>
        <authorList>
            <person name="Chen Y."/>
            <person name="Copetti D."/>
            <person name="Kolliker R."/>
            <person name="Studer B."/>
        </authorList>
    </citation>
    <scope>NUCLEOTIDE SEQUENCE</scope>
    <source>
        <strain evidence="14">02402/16</strain>
        <tissue evidence="14">Leaf</tissue>
    </source>
</reference>
<name>A0AAD8VFJ1_LOLMU</name>
<organism evidence="14 15">
    <name type="scientific">Lolium multiflorum</name>
    <name type="common">Italian ryegrass</name>
    <name type="synonym">Lolium perenne subsp. multiflorum</name>
    <dbReference type="NCBI Taxonomy" id="4521"/>
    <lineage>
        <taxon>Eukaryota</taxon>
        <taxon>Viridiplantae</taxon>
        <taxon>Streptophyta</taxon>
        <taxon>Embryophyta</taxon>
        <taxon>Tracheophyta</taxon>
        <taxon>Spermatophyta</taxon>
        <taxon>Magnoliopsida</taxon>
        <taxon>Liliopsida</taxon>
        <taxon>Poales</taxon>
        <taxon>Poaceae</taxon>
        <taxon>BOP clade</taxon>
        <taxon>Pooideae</taxon>
        <taxon>Poodae</taxon>
        <taxon>Poeae</taxon>
        <taxon>Poeae Chloroplast Group 2 (Poeae type)</taxon>
        <taxon>Loliodinae</taxon>
        <taxon>Loliinae</taxon>
        <taxon>Lolium</taxon>
    </lineage>
</organism>
<keyword evidence="9 12" id="KW-1133">Transmembrane helix</keyword>
<comment type="caution">
    <text evidence="14">The sequence shown here is derived from an EMBL/GenBank/DDBJ whole genome shotgun (WGS) entry which is preliminary data.</text>
</comment>
<sequence length="1038" mass="113707">MYLTVLKLISQLPNHSIASCALTLNMSSLRTRPEPVVVLLLLIQTQLVVAHSLLASGTFMNHTAVLVVPCVPDHASALLQLKRSFVTTNESITAFRSWRAGTDCCGCWEGIRCGGGKGRVTSLDLSHRRLRSRALNPSLFNLTSLEHLNLAYNDFGGSQLPSTGFERLLKLTHLNLSTCNFDGQLPTSIRELTNLVSLDLSTGFKIVEALRAGFKFTIASHNDSSQLVEPNFQTLIAKLGNLREIKLGLVDLSGNGVQWCDALAKSTPKIRLLSLPYCNLSGPICTSLSSLHSLATIELEHNHLSGPVPDFLTNFSSLRVLQLQRNNLEGWVSPAIFLHKKLVTINLYHNLGLYGNLPNFSTSNSLENLVVGRTHFFGTIPSSISNLKSLKRLGLSAYGFSGELPSSIGKLKSLNSIEISGTGLVGSIPLWVTNLTSLKTLQFSDCGLSGPIPSFIGDLTKLEKLFLCNCSFSGKIPSHISNLTQLQILSLYENKLFGIVELTSLRKLPHLYLYDISYNYLDVVSGGNSSFVSFPKIEVLGLAGCKISEFPSFLRYQYNIKSLDLSDNQIHGAIPKWTWENWDEIFSLELANNRFTNIGYAPLLPLSIEVLDLRNNMFQGPIPIPRGSALELAYDGNKFSSIPSNFTSHLSAVTLLTVSRNNFSGNIPSSFCGPTSIQLLDMSYNNLNGSLPACLMVNANGMVSVNLKDNELHGKFPDSFTEGCSLEALDLSDNWIEGQLPRSLVACKNMQILDVGNNLISDSFPCWISSLHRLEVLVLKSNKLFGHVAQSLGEEKHSGCAFPSVRIVDLSSNNFSGQLPQDWWFKKLKSMILRDSNTSLVMDYGVPQGGTSYMYTTAITYKGHDTAFAKILRTLVFIDVSNNAFSGDIPEAIGELVLLHGLNMSHNFLNGTIPSQVGHLNQLEALDISSNEFSGVIPNEIASLDFLTMLNLSYNKLEGKIPESPHFLTFSDNSFLGNDGLCGSPLSKECNNATIPNVAQHTSEDNSVDIMLFLFTGLGFGLGFAVVIVVTWVLPCRK</sequence>
<keyword evidence="6 12" id="KW-0812">Transmembrane</keyword>
<dbReference type="InterPro" id="IPR001611">
    <property type="entry name" value="Leu-rich_rpt"/>
</dbReference>
<dbReference type="EMBL" id="JAUUTY010000161">
    <property type="protein sequence ID" value="KAK1602900.1"/>
    <property type="molecule type" value="Genomic_DNA"/>
</dbReference>
<keyword evidence="3" id="KW-1003">Cell membrane</keyword>
<gene>
    <name evidence="14" type="ORF">QYE76_037667</name>
</gene>
<keyword evidence="11" id="KW-0325">Glycoprotein</keyword>
<dbReference type="InterPro" id="IPR003591">
    <property type="entry name" value="Leu-rich_rpt_typical-subtyp"/>
</dbReference>
<evidence type="ECO:0000256" key="11">
    <source>
        <dbReference type="ARBA" id="ARBA00023180"/>
    </source>
</evidence>
<comment type="subcellular location">
    <subcellularLocation>
        <location evidence="1">Cell membrane</location>
        <topology evidence="1">Single-pass type I membrane protein</topology>
    </subcellularLocation>
</comment>
<evidence type="ECO:0000256" key="1">
    <source>
        <dbReference type="ARBA" id="ARBA00004251"/>
    </source>
</evidence>
<dbReference type="FunFam" id="3.80.10.10:FF:000095">
    <property type="entry name" value="LRR receptor-like serine/threonine-protein kinase GSO1"/>
    <property type="match status" value="2"/>
</dbReference>
<dbReference type="Pfam" id="PF00560">
    <property type="entry name" value="LRR_1"/>
    <property type="match status" value="5"/>
</dbReference>
<keyword evidence="7" id="KW-0732">Signal</keyword>
<dbReference type="SMART" id="SM00369">
    <property type="entry name" value="LRR_TYP"/>
    <property type="match status" value="5"/>
</dbReference>
<dbReference type="InterPro" id="IPR046956">
    <property type="entry name" value="RLP23-like"/>
</dbReference>
<evidence type="ECO:0000256" key="7">
    <source>
        <dbReference type="ARBA" id="ARBA00022729"/>
    </source>
</evidence>
<proteinExistence type="inferred from homology"/>
<evidence type="ECO:0000256" key="9">
    <source>
        <dbReference type="ARBA" id="ARBA00022989"/>
    </source>
</evidence>
<keyword evidence="15" id="KW-1185">Reference proteome</keyword>
<dbReference type="PANTHER" id="PTHR48061">
    <property type="entry name" value="LEUCINE-RICH REPEAT RECEPTOR PROTEIN KINASE EMS1-LIKE-RELATED"/>
    <property type="match status" value="1"/>
</dbReference>
<evidence type="ECO:0000256" key="4">
    <source>
        <dbReference type="ARBA" id="ARBA00022614"/>
    </source>
</evidence>
<dbReference type="Gene3D" id="3.80.10.10">
    <property type="entry name" value="Ribonuclease Inhibitor"/>
    <property type="match status" value="3"/>
</dbReference>
<dbReference type="InterPro" id="IPR055414">
    <property type="entry name" value="LRR_R13L4/SHOC2-like"/>
</dbReference>
<evidence type="ECO:0000256" key="8">
    <source>
        <dbReference type="ARBA" id="ARBA00022737"/>
    </source>
</evidence>
<evidence type="ECO:0000256" key="5">
    <source>
        <dbReference type="ARBA" id="ARBA00022626"/>
    </source>
</evidence>
<evidence type="ECO:0000256" key="6">
    <source>
        <dbReference type="ARBA" id="ARBA00022692"/>
    </source>
</evidence>
<dbReference type="SUPFAM" id="SSF52047">
    <property type="entry name" value="RNI-like"/>
    <property type="match status" value="1"/>
</dbReference>
<evidence type="ECO:0000256" key="2">
    <source>
        <dbReference type="ARBA" id="ARBA00009592"/>
    </source>
</evidence>
<dbReference type="AlphaFoldDB" id="A0AAD8VFJ1"/>
<dbReference type="SUPFAM" id="SSF52058">
    <property type="entry name" value="L domain-like"/>
    <property type="match status" value="2"/>
</dbReference>
<keyword evidence="10 12" id="KW-0472">Membrane</keyword>
<evidence type="ECO:0000313" key="15">
    <source>
        <dbReference type="Proteomes" id="UP001231189"/>
    </source>
</evidence>
<keyword evidence="5" id="KW-1070">Brassinosteroid signaling pathway</keyword>
<dbReference type="Proteomes" id="UP001231189">
    <property type="component" value="Unassembled WGS sequence"/>
</dbReference>
<evidence type="ECO:0000256" key="12">
    <source>
        <dbReference type="SAM" id="Phobius"/>
    </source>
</evidence>
<dbReference type="FunFam" id="3.80.10.10:FF:000111">
    <property type="entry name" value="LRR receptor-like serine/threonine-protein kinase ERECTA"/>
    <property type="match status" value="1"/>
</dbReference>
<evidence type="ECO:0000313" key="14">
    <source>
        <dbReference type="EMBL" id="KAK1602900.1"/>
    </source>
</evidence>
<evidence type="ECO:0000259" key="13">
    <source>
        <dbReference type="Pfam" id="PF23598"/>
    </source>
</evidence>
<comment type="similarity">
    <text evidence="2">Belongs to the RLP family.</text>
</comment>
<accession>A0AAD8VFJ1</accession>
<dbReference type="InterPro" id="IPR032675">
    <property type="entry name" value="LRR_dom_sf"/>
</dbReference>
<evidence type="ECO:0000256" key="10">
    <source>
        <dbReference type="ARBA" id="ARBA00023136"/>
    </source>
</evidence>